<dbReference type="InterPro" id="IPR052554">
    <property type="entry name" value="2-oxoglutarate_synth_KorC"/>
</dbReference>
<dbReference type="GO" id="GO:0016903">
    <property type="term" value="F:oxidoreductase activity, acting on the aldehyde or oxo group of donors"/>
    <property type="evidence" value="ECO:0007669"/>
    <property type="project" value="InterPro"/>
</dbReference>
<dbReference type="Pfam" id="PF01558">
    <property type="entry name" value="POR"/>
    <property type="match status" value="1"/>
</dbReference>
<sequence length="186" mass="20012">MLHEIIIAGFGGQGVMSMGQLLAYAGMIEEKHVSWLPSYGPEQRGGTANVSVVISDQPVGSPVIQFPTVAIVLNNPSFQKFEPKVKSGGLLIVNKSLIELKSEREDITIIEVPATELAGQIGTTRVANSVILGAFLEYSKAVTQDAVIESLKKVLTKRKHHLIPANEQALSQGALLVKKSNLKRTS</sequence>
<dbReference type="PANTHER" id="PTHR42730:SF1">
    <property type="entry name" value="2-OXOGLUTARATE SYNTHASE SUBUNIT KORC"/>
    <property type="match status" value="1"/>
</dbReference>
<name>A0A4Q0VZ71_9BACI</name>
<dbReference type="SUPFAM" id="SSF53323">
    <property type="entry name" value="Pyruvate-ferredoxin oxidoreductase, PFOR, domain III"/>
    <property type="match status" value="1"/>
</dbReference>
<evidence type="ECO:0000313" key="4">
    <source>
        <dbReference type="Proteomes" id="UP000290649"/>
    </source>
</evidence>
<dbReference type="InterPro" id="IPR019752">
    <property type="entry name" value="Pyrv/ketoisovalerate_OxRed_cat"/>
</dbReference>
<gene>
    <name evidence="3" type="ORF">DS745_00520</name>
</gene>
<dbReference type="PANTHER" id="PTHR42730">
    <property type="entry name" value="2-OXOGLUTARATE SYNTHASE SUBUNIT KORC"/>
    <property type="match status" value="1"/>
</dbReference>
<dbReference type="OrthoDB" id="9789125at2"/>
<comment type="caution">
    <text evidence="3">The sequence shown here is derived from an EMBL/GenBank/DDBJ whole genome shotgun (WGS) entry which is preliminary data.</text>
</comment>
<proteinExistence type="predicted"/>
<dbReference type="InterPro" id="IPR002869">
    <property type="entry name" value="Pyrv_flavodox_OxRed_cen"/>
</dbReference>
<feature type="domain" description="Pyruvate/ketoisovalerate oxidoreductase catalytic" evidence="2">
    <location>
        <begin position="11"/>
        <end position="173"/>
    </location>
</feature>
<dbReference type="EMBL" id="QOUX01000001">
    <property type="protein sequence ID" value="RXJ03911.1"/>
    <property type="molecule type" value="Genomic_DNA"/>
</dbReference>
<dbReference type="Gene3D" id="3.40.920.10">
    <property type="entry name" value="Pyruvate-ferredoxin oxidoreductase, PFOR, domain III"/>
    <property type="match status" value="1"/>
</dbReference>
<accession>A0A4Q0VZ71</accession>
<keyword evidence="1" id="KW-0560">Oxidoreductase</keyword>
<organism evidence="3 4">
    <name type="scientific">Anaerobacillus alkaliphilus</name>
    <dbReference type="NCBI Taxonomy" id="1548597"/>
    <lineage>
        <taxon>Bacteria</taxon>
        <taxon>Bacillati</taxon>
        <taxon>Bacillota</taxon>
        <taxon>Bacilli</taxon>
        <taxon>Bacillales</taxon>
        <taxon>Bacillaceae</taxon>
        <taxon>Anaerobacillus</taxon>
    </lineage>
</organism>
<dbReference type="AlphaFoldDB" id="A0A4Q0VZ71"/>
<evidence type="ECO:0000259" key="2">
    <source>
        <dbReference type="Pfam" id="PF01558"/>
    </source>
</evidence>
<dbReference type="RefSeq" id="WP_129076253.1">
    <property type="nucleotide sequence ID" value="NZ_QOUX01000001.1"/>
</dbReference>
<evidence type="ECO:0000256" key="1">
    <source>
        <dbReference type="ARBA" id="ARBA00023002"/>
    </source>
</evidence>
<dbReference type="Proteomes" id="UP000290649">
    <property type="component" value="Unassembled WGS sequence"/>
</dbReference>
<reference evidence="3 4" key="1">
    <citation type="journal article" date="2019" name="Int. J. Syst. Evol. Microbiol.">
        <title>Anaerobacillus alkaliphilus sp. nov., a novel alkaliphilic and moderately halophilic bacterium.</title>
        <authorList>
            <person name="Borsodi A.K."/>
            <person name="Aszalos J.M."/>
            <person name="Bihari P."/>
            <person name="Nagy I."/>
            <person name="Schumann P."/>
            <person name="Sproer C."/>
            <person name="Kovacs A.L."/>
            <person name="Boka K."/>
            <person name="Dobosy P."/>
            <person name="Ovari M."/>
            <person name="Szili-Kovacs T."/>
            <person name="Toth E."/>
        </authorList>
    </citation>
    <scope>NUCLEOTIDE SEQUENCE [LARGE SCALE GENOMIC DNA]</scope>
    <source>
        <strain evidence="3 4">B16-10</strain>
    </source>
</reference>
<protein>
    <submittedName>
        <fullName evidence="3">2-oxoacid:ferredoxin oxidoreductase subunit gamma</fullName>
    </submittedName>
</protein>
<evidence type="ECO:0000313" key="3">
    <source>
        <dbReference type="EMBL" id="RXJ03911.1"/>
    </source>
</evidence>
<keyword evidence="4" id="KW-1185">Reference proteome</keyword>